<evidence type="ECO:0000313" key="3">
    <source>
        <dbReference type="Proteomes" id="UP001283361"/>
    </source>
</evidence>
<feature type="region of interest" description="Disordered" evidence="1">
    <location>
        <begin position="103"/>
        <end position="136"/>
    </location>
</feature>
<accession>A0AAE1AIU1</accession>
<comment type="caution">
    <text evidence="2">The sequence shown here is derived from an EMBL/GenBank/DDBJ whole genome shotgun (WGS) entry which is preliminary data.</text>
</comment>
<evidence type="ECO:0000313" key="2">
    <source>
        <dbReference type="EMBL" id="KAK3787542.1"/>
    </source>
</evidence>
<keyword evidence="3" id="KW-1185">Reference proteome</keyword>
<organism evidence="2 3">
    <name type="scientific">Elysia crispata</name>
    <name type="common">lettuce slug</name>
    <dbReference type="NCBI Taxonomy" id="231223"/>
    <lineage>
        <taxon>Eukaryota</taxon>
        <taxon>Metazoa</taxon>
        <taxon>Spiralia</taxon>
        <taxon>Lophotrochozoa</taxon>
        <taxon>Mollusca</taxon>
        <taxon>Gastropoda</taxon>
        <taxon>Heterobranchia</taxon>
        <taxon>Euthyneura</taxon>
        <taxon>Panpulmonata</taxon>
        <taxon>Sacoglossa</taxon>
        <taxon>Placobranchoidea</taxon>
        <taxon>Plakobranchidae</taxon>
        <taxon>Elysia</taxon>
    </lineage>
</organism>
<dbReference type="AlphaFoldDB" id="A0AAE1AIU1"/>
<dbReference type="EMBL" id="JAWDGP010001861">
    <property type="protein sequence ID" value="KAK3787542.1"/>
    <property type="molecule type" value="Genomic_DNA"/>
</dbReference>
<proteinExistence type="predicted"/>
<sequence length="136" mass="15513">MDLHRRGEGGEGDTIWICTGEEEKEERLDGEKKNSVGKRTSIARVTFCSFFSMQIMNFFNQWCLKERAYEKRLLKFDFLLPLGKMKAVLSFTSVSYERNAQQTGSELELYDGSSLDTEAANPKPARSIADNRKDVA</sequence>
<dbReference type="Proteomes" id="UP001283361">
    <property type="component" value="Unassembled WGS sequence"/>
</dbReference>
<evidence type="ECO:0000256" key="1">
    <source>
        <dbReference type="SAM" id="MobiDB-lite"/>
    </source>
</evidence>
<name>A0AAE1AIU1_9GAST</name>
<reference evidence="2" key="1">
    <citation type="journal article" date="2023" name="G3 (Bethesda)">
        <title>A reference genome for the long-term kleptoplast-retaining sea slug Elysia crispata morphotype clarki.</title>
        <authorList>
            <person name="Eastman K.E."/>
            <person name="Pendleton A.L."/>
            <person name="Shaikh M.A."/>
            <person name="Suttiyut T."/>
            <person name="Ogas R."/>
            <person name="Tomko P."/>
            <person name="Gavelis G."/>
            <person name="Widhalm J.R."/>
            <person name="Wisecaver J.H."/>
        </authorList>
    </citation>
    <scope>NUCLEOTIDE SEQUENCE</scope>
    <source>
        <strain evidence="2">ECLA1</strain>
    </source>
</reference>
<protein>
    <submittedName>
        <fullName evidence="2">Uncharacterized protein</fullName>
    </submittedName>
</protein>
<gene>
    <name evidence="2" type="ORF">RRG08_011799</name>
</gene>